<dbReference type="Proteomes" id="UP000545507">
    <property type="component" value="Unassembled WGS sequence"/>
</dbReference>
<comment type="caution">
    <text evidence="2">The sequence shown here is derived from an EMBL/GenBank/DDBJ whole genome shotgun (WGS) entry which is preliminary data.</text>
</comment>
<dbReference type="InterPro" id="IPR052735">
    <property type="entry name" value="NAD_biosynth-regulator"/>
</dbReference>
<proteinExistence type="predicted"/>
<dbReference type="PANTHER" id="PTHR37512">
    <property type="entry name" value="TRIFUNCTIONAL NAD BIOSYNTHESIS/REGULATOR PROTEIN NADR"/>
    <property type="match status" value="1"/>
</dbReference>
<dbReference type="InterPro" id="IPR038727">
    <property type="entry name" value="NadR/Ttd14_AAA_dom"/>
</dbReference>
<dbReference type="Pfam" id="PF13521">
    <property type="entry name" value="AAA_28"/>
    <property type="match status" value="1"/>
</dbReference>
<dbReference type="InterPro" id="IPR027417">
    <property type="entry name" value="P-loop_NTPase"/>
</dbReference>
<dbReference type="EMBL" id="VYGV01000025">
    <property type="protein sequence ID" value="NWF47968.1"/>
    <property type="molecule type" value="Genomic_DNA"/>
</dbReference>
<organism evidence="2 3">
    <name type="scientific">Hydrogenophaga aromaticivorans</name>
    <dbReference type="NCBI Taxonomy" id="2610898"/>
    <lineage>
        <taxon>Bacteria</taxon>
        <taxon>Pseudomonadati</taxon>
        <taxon>Pseudomonadota</taxon>
        <taxon>Betaproteobacteria</taxon>
        <taxon>Burkholderiales</taxon>
        <taxon>Comamonadaceae</taxon>
        <taxon>Hydrogenophaga</taxon>
    </lineage>
</organism>
<evidence type="ECO:0000259" key="1">
    <source>
        <dbReference type="Pfam" id="PF13521"/>
    </source>
</evidence>
<evidence type="ECO:0000313" key="3">
    <source>
        <dbReference type="Proteomes" id="UP000545507"/>
    </source>
</evidence>
<gene>
    <name evidence="2" type="ORF">F3K02_22325</name>
</gene>
<accession>A0A7Y8L094</accession>
<protein>
    <submittedName>
        <fullName evidence="2">ATP-binding protein</fullName>
    </submittedName>
</protein>
<sequence>MNAPPVATTITLLGGESTGKSDLAQALCRHLNDVLHIPTALVAEQLRHWCETMGRAPRADEQSARAAEQTALIAQAASQQGVELVVADTTSLVIAAYSELYFNDSSLLLAARAEQRGYGLTLLMGLDLPWVADGLFRDSPAVRDATDAVLRRELQIAGVRYQTIYGKGPARLQQALRAIGKHLGRPLLADDPVLRQGRGRWVCDSCSDPDCEHRLFSQLLTTDHAKDPPP</sequence>
<evidence type="ECO:0000313" key="2">
    <source>
        <dbReference type="EMBL" id="NWF47968.1"/>
    </source>
</evidence>
<dbReference type="AlphaFoldDB" id="A0A7Y8L094"/>
<keyword evidence="3" id="KW-1185">Reference proteome</keyword>
<feature type="domain" description="NadR/Ttd14 AAA" evidence="1">
    <location>
        <begin position="10"/>
        <end position="164"/>
    </location>
</feature>
<name>A0A7Y8L094_9BURK</name>
<dbReference type="SUPFAM" id="SSF52540">
    <property type="entry name" value="P-loop containing nucleoside triphosphate hydrolases"/>
    <property type="match status" value="1"/>
</dbReference>
<keyword evidence="2" id="KW-0547">Nucleotide-binding</keyword>
<keyword evidence="2" id="KW-0067">ATP-binding</keyword>
<dbReference type="Gene3D" id="3.40.50.300">
    <property type="entry name" value="P-loop containing nucleotide triphosphate hydrolases"/>
    <property type="match status" value="1"/>
</dbReference>
<dbReference type="GO" id="GO:0005524">
    <property type="term" value="F:ATP binding"/>
    <property type="evidence" value="ECO:0007669"/>
    <property type="project" value="UniProtKB-KW"/>
</dbReference>
<dbReference type="PANTHER" id="PTHR37512:SF1">
    <property type="entry name" value="NADR_TTD14 AAA DOMAIN-CONTAINING PROTEIN"/>
    <property type="match status" value="1"/>
</dbReference>
<reference evidence="2 3" key="1">
    <citation type="submission" date="2019-09" db="EMBL/GenBank/DDBJ databases">
        <title>Hydrogenophaga aromatica sp. nov., isolated from a para-xylene-degrading enrichment culture.</title>
        <authorList>
            <person name="Tancsics A."/>
            <person name="Banerjee S."/>
        </authorList>
    </citation>
    <scope>NUCLEOTIDE SEQUENCE [LARGE SCALE GENOMIC DNA]</scope>
    <source>
        <strain evidence="2 3">D2P1</strain>
    </source>
</reference>